<protein>
    <submittedName>
        <fullName evidence="3">SMC protein-like</fullName>
    </submittedName>
</protein>
<accession>Q1K3L4</accession>
<dbReference type="PANTHER" id="PTHR32182">
    <property type="entry name" value="DNA REPLICATION AND REPAIR PROTEIN RECF"/>
    <property type="match status" value="1"/>
</dbReference>
<keyword evidence="1" id="KW-0175">Coiled coil</keyword>
<feature type="coiled-coil region" evidence="1">
    <location>
        <begin position="554"/>
        <end position="581"/>
    </location>
</feature>
<dbReference type="InterPro" id="IPR027417">
    <property type="entry name" value="P-loop_NTPase"/>
</dbReference>
<dbReference type="PANTHER" id="PTHR32182:SF0">
    <property type="entry name" value="DNA REPLICATION AND REPAIR PROTEIN RECF"/>
    <property type="match status" value="1"/>
</dbReference>
<proteinExistence type="predicted"/>
<evidence type="ECO:0000313" key="3">
    <source>
        <dbReference type="EMBL" id="EAT16960.1"/>
    </source>
</evidence>
<gene>
    <name evidence="3" type="ORF">Dace_2826</name>
</gene>
<reference evidence="3" key="1">
    <citation type="submission" date="2006-05" db="EMBL/GenBank/DDBJ databases">
        <title>Annotation of the draft genome assembly of Desulfuromonas acetoxidans DSM 684.</title>
        <authorList>
            <consortium name="US DOE Joint Genome Institute (JGI-ORNL)"/>
            <person name="Larimer F."/>
            <person name="Land M."/>
            <person name="Hauser L."/>
        </authorList>
    </citation>
    <scope>NUCLEOTIDE SEQUENCE [LARGE SCALE GENOMIC DNA]</scope>
    <source>
        <strain evidence="3">DSM 684</strain>
    </source>
</reference>
<dbReference type="OrthoDB" id="997844at2"/>
<dbReference type="Gene3D" id="1.10.287.1490">
    <property type="match status" value="1"/>
</dbReference>
<dbReference type="SUPFAM" id="SSF52540">
    <property type="entry name" value="P-loop containing nucleoside triphosphate hydrolases"/>
    <property type="match status" value="1"/>
</dbReference>
<feature type="coiled-coil region" evidence="1">
    <location>
        <begin position="348"/>
        <end position="382"/>
    </location>
</feature>
<evidence type="ECO:0000259" key="2">
    <source>
        <dbReference type="Pfam" id="PF02463"/>
    </source>
</evidence>
<evidence type="ECO:0000313" key="4">
    <source>
        <dbReference type="Proteomes" id="UP000005695"/>
    </source>
</evidence>
<dbReference type="Pfam" id="PF02463">
    <property type="entry name" value="SMC_N"/>
    <property type="match status" value="1"/>
</dbReference>
<dbReference type="Proteomes" id="UP000005695">
    <property type="component" value="Unassembled WGS sequence"/>
</dbReference>
<dbReference type="RefSeq" id="WP_005997807.1">
    <property type="nucleotide sequence ID" value="NZ_AAEW02000002.1"/>
</dbReference>
<dbReference type="Gene3D" id="3.40.50.300">
    <property type="entry name" value="P-loop containing nucleotide triphosphate hydrolases"/>
    <property type="match status" value="2"/>
</dbReference>
<dbReference type="EMBL" id="AAEW02000002">
    <property type="protein sequence ID" value="EAT16960.1"/>
    <property type="molecule type" value="Genomic_DNA"/>
</dbReference>
<dbReference type="InterPro" id="IPR003395">
    <property type="entry name" value="RecF/RecN/SMC_N"/>
</dbReference>
<keyword evidence="4" id="KW-1185">Reference proteome</keyword>
<organism evidence="3 4">
    <name type="scientific">Desulfuromonas acetoxidans (strain DSM 684 / 11070)</name>
    <dbReference type="NCBI Taxonomy" id="281689"/>
    <lineage>
        <taxon>Bacteria</taxon>
        <taxon>Pseudomonadati</taxon>
        <taxon>Thermodesulfobacteriota</taxon>
        <taxon>Desulfuromonadia</taxon>
        <taxon>Desulfuromonadales</taxon>
        <taxon>Desulfuromonadaceae</taxon>
        <taxon>Desulfuromonas</taxon>
    </lineage>
</organism>
<dbReference type="GO" id="GO:0000731">
    <property type="term" value="P:DNA synthesis involved in DNA repair"/>
    <property type="evidence" value="ECO:0007669"/>
    <property type="project" value="TreeGrafter"/>
</dbReference>
<comment type="caution">
    <text evidence="3">The sequence shown here is derived from an EMBL/GenBank/DDBJ whole genome shotgun (WGS) entry which is preliminary data.</text>
</comment>
<name>Q1K3L4_DESA6</name>
<feature type="coiled-coil region" evidence="1">
    <location>
        <begin position="605"/>
        <end position="660"/>
    </location>
</feature>
<sequence length="934" mass="106219">MFEFKNFEAVHWDFWQRIAIPLDGQINTVVGPNGSGKTTLLDGIRTLLGIRCSSERDYRRYVRRKKMATSWLRSVVKNERTARGFAAFFPIVNSEVTLACRIRRKGGDWERHYCILEGDVPIEQLEEKAGKDWFGLNEYNSLLAKAGLRGAIRKVLTLEQGATDELCTRSPREILNLVFEAYGEQKTLDNYQKAKDDQAIIKQELDELDRDLASLGLEIQTNQGKIDNYNEWKRKTEDVYRLLTEDIPRMELMEQSEQSVGARRNIKGIRRKVAEKRETLVERRQTLSSLNTQIQEAESSKCIAQSEEDSCRASFSSVSQQLTSLKKTLQEKERLESLVTTRNDGFDAEDFTQKLDAAHQDKARIENRIKEISKQIKEDTGRQTRLEVSNQKDLPKPTDDLIKALKNAGVSAQVFRDTVEIPEPSWQPAIEGLIAGEAFTILLDNPDDRKKAQVFGEDQKYRSLITADRKDKPKPRVGSILEMVEFSAPVQSWVIDLLNRTMRVEDVHEGNFLPQGQDYITRKGYHSTQRGGRYVGVDLRSKFTFGTGAVRAELEEIAVRLRDLREEAGKLGEELNTAKDTITDCQRLLNGWDADAELKSKLHEFTDAEKRLPEIQEQHDSLESQVEGASKKRVGFENTINALNKALGNVEGQIKTMDEDIFAAQRTIKGEQSKLQDWRKSILSIRLKIPVSGRTKEILADLKAQHETLAGAKKALELRQDDLQSQEWETDPVVIQIGARLVAEYKTKEETVSKRRGDNNRALMEIQHAREQYIHVLKATLNRYIKNVRALSAIAGVEVRHKMPVLVNDDLSLASAGLQIEFRFDRKETDETSGGQKVIKSLILLVSLMMDQGESGGFIFIDEPFAHLDVMNIALVSNFLRSSGAQFVLTTPSTHDIKVFETSDITLSTRTWRSPEPWAPQIAWARRQKTEDAA</sequence>
<evidence type="ECO:0000256" key="1">
    <source>
        <dbReference type="SAM" id="Coils"/>
    </source>
</evidence>
<dbReference type="AlphaFoldDB" id="Q1K3L4"/>
<dbReference type="GO" id="GO:0006302">
    <property type="term" value="P:double-strand break repair"/>
    <property type="evidence" value="ECO:0007669"/>
    <property type="project" value="TreeGrafter"/>
</dbReference>
<feature type="domain" description="RecF/RecN/SMC N-terminal" evidence="2">
    <location>
        <begin position="16"/>
        <end position="895"/>
    </location>
</feature>
<reference evidence="3" key="2">
    <citation type="submission" date="2006-05" db="EMBL/GenBank/DDBJ databases">
        <title>Sequencing of the draft genome and assembly of Desulfuromonas acetoxidans DSM 684.</title>
        <authorList>
            <consortium name="US DOE Joint Genome Institute (JGI-PGF)"/>
            <person name="Copeland A."/>
            <person name="Lucas S."/>
            <person name="Lapidus A."/>
            <person name="Barry K."/>
            <person name="Detter J.C."/>
            <person name="Glavina del Rio T."/>
            <person name="Hammon N."/>
            <person name="Israni S."/>
            <person name="Dalin E."/>
            <person name="Tice H."/>
            <person name="Bruce D."/>
            <person name="Pitluck S."/>
            <person name="Richardson P."/>
        </authorList>
    </citation>
    <scope>NUCLEOTIDE SEQUENCE [LARGE SCALE GENOMIC DNA]</scope>
    <source>
        <strain evidence="3">DSM 684</strain>
    </source>
</reference>